<evidence type="ECO:0000313" key="3">
    <source>
        <dbReference type="Proteomes" id="UP000027138"/>
    </source>
</evidence>
<gene>
    <name evidence="2" type="ORF">JCGZ_00939</name>
</gene>
<proteinExistence type="predicted"/>
<keyword evidence="3" id="KW-1185">Reference proteome</keyword>
<dbReference type="InterPro" id="IPR005174">
    <property type="entry name" value="KIB1-4_b-propeller"/>
</dbReference>
<feature type="domain" description="KIB1-4 beta-propeller" evidence="1">
    <location>
        <begin position="11"/>
        <end position="275"/>
    </location>
</feature>
<dbReference type="AlphaFoldDB" id="A0A067KSS0"/>
<organism evidence="2 3">
    <name type="scientific">Jatropha curcas</name>
    <name type="common">Barbados nut</name>
    <dbReference type="NCBI Taxonomy" id="180498"/>
    <lineage>
        <taxon>Eukaryota</taxon>
        <taxon>Viridiplantae</taxon>
        <taxon>Streptophyta</taxon>
        <taxon>Embryophyta</taxon>
        <taxon>Tracheophyta</taxon>
        <taxon>Spermatophyta</taxon>
        <taxon>Magnoliopsida</taxon>
        <taxon>eudicotyledons</taxon>
        <taxon>Gunneridae</taxon>
        <taxon>Pentapetalae</taxon>
        <taxon>rosids</taxon>
        <taxon>fabids</taxon>
        <taxon>Malpighiales</taxon>
        <taxon>Euphorbiaceae</taxon>
        <taxon>Crotonoideae</taxon>
        <taxon>Jatropheae</taxon>
        <taxon>Jatropha</taxon>
    </lineage>
</organism>
<dbReference type="Proteomes" id="UP000027138">
    <property type="component" value="Unassembled WGS sequence"/>
</dbReference>
<dbReference type="Pfam" id="PF03478">
    <property type="entry name" value="Beta-prop_KIB1-4"/>
    <property type="match status" value="1"/>
</dbReference>
<protein>
    <recommendedName>
        <fullName evidence="1">KIB1-4 beta-propeller domain-containing protein</fullName>
    </recommendedName>
</protein>
<dbReference type="InterPro" id="IPR050942">
    <property type="entry name" value="F-box_BR-signaling"/>
</dbReference>
<dbReference type="PANTHER" id="PTHR44259">
    <property type="entry name" value="OS07G0183000 PROTEIN-RELATED"/>
    <property type="match status" value="1"/>
</dbReference>
<dbReference type="STRING" id="180498.A0A067KSS0"/>
<sequence length="319" mass="36178">MGNLCDILTGETQEIFLPKTKDRLVCNSTNGWLLTIGYYSPYKVNLWNPISRTEVLLPLASKFPKFNCQIIKQTEGFVKRCITSSLSPLDPNCIVLVIYGLDLERKLAFCRPGDEEWKSLQDLQEVSFDDIMFFKGQFYATDIKGKIYGCDLGPNPKTVVALEPPFHLNQMEKYLVESLSGDFLMINRKWKWVIDDDDGGGGREDGIGTSFDVYKVDLGTKELKKIETLGNEALFLGYDGCISVSSSKTGNNMSPKGAELPRSNCIYYIHDSFEGCSDIWCGFKHASMYDLESSGMKRLRTSESWTSQFHWFMRAGHQM</sequence>
<name>A0A067KSS0_JATCU</name>
<evidence type="ECO:0000313" key="2">
    <source>
        <dbReference type="EMBL" id="KDP39182.1"/>
    </source>
</evidence>
<reference evidence="2 3" key="1">
    <citation type="journal article" date="2014" name="PLoS ONE">
        <title>Global Analysis of Gene Expression Profiles in Physic Nut (Jatropha curcas L.) Seedlings Exposed to Salt Stress.</title>
        <authorList>
            <person name="Zhang L."/>
            <person name="Zhang C."/>
            <person name="Wu P."/>
            <person name="Chen Y."/>
            <person name="Li M."/>
            <person name="Jiang H."/>
            <person name="Wu G."/>
        </authorList>
    </citation>
    <scope>NUCLEOTIDE SEQUENCE [LARGE SCALE GENOMIC DNA]</scope>
    <source>
        <strain evidence="3">cv. GZQX0401</strain>
        <tissue evidence="2">Young leaves</tissue>
    </source>
</reference>
<dbReference type="PANTHER" id="PTHR44259:SF111">
    <property type="entry name" value="OS04G0167600 PROTEIN"/>
    <property type="match status" value="1"/>
</dbReference>
<accession>A0A067KSS0</accession>
<dbReference type="EMBL" id="KK914353">
    <property type="protein sequence ID" value="KDP39182.1"/>
    <property type="molecule type" value="Genomic_DNA"/>
</dbReference>
<evidence type="ECO:0000259" key="1">
    <source>
        <dbReference type="Pfam" id="PF03478"/>
    </source>
</evidence>
<dbReference type="OrthoDB" id="850875at2759"/>